<evidence type="ECO:0000256" key="2">
    <source>
        <dbReference type="SAM" id="Phobius"/>
    </source>
</evidence>
<dbReference type="Proteomes" id="UP000054387">
    <property type="component" value="Unassembled WGS sequence"/>
</dbReference>
<keyword evidence="2" id="KW-0812">Transmembrane</keyword>
<dbReference type="InterPro" id="IPR013783">
    <property type="entry name" value="Ig-like_fold"/>
</dbReference>
<comment type="caution">
    <text evidence="3">The sequence shown here is derived from an EMBL/GenBank/DDBJ whole genome shotgun (WGS) entry which is preliminary data.</text>
</comment>
<dbReference type="STRING" id="1514971.AUR64_17495"/>
<keyword evidence="2" id="KW-0472">Membrane</keyword>
<dbReference type="SUPFAM" id="SSF49373">
    <property type="entry name" value="Invasin/intimin cell-adhesion fragments"/>
    <property type="match status" value="1"/>
</dbReference>
<organism evidence="3 4">
    <name type="scientific">Haloprofundus marisrubri</name>
    <dbReference type="NCBI Taxonomy" id="1514971"/>
    <lineage>
        <taxon>Archaea</taxon>
        <taxon>Methanobacteriati</taxon>
        <taxon>Methanobacteriota</taxon>
        <taxon>Stenosarchaea group</taxon>
        <taxon>Halobacteria</taxon>
        <taxon>Halobacteriales</taxon>
        <taxon>Haloferacaceae</taxon>
        <taxon>Haloprofundus</taxon>
    </lineage>
</organism>
<feature type="compositionally biased region" description="Gly residues" evidence="1">
    <location>
        <begin position="384"/>
        <end position="398"/>
    </location>
</feature>
<dbReference type="InterPro" id="IPR008964">
    <property type="entry name" value="Invasin/intimin_cell_adhesion"/>
</dbReference>
<keyword evidence="2" id="KW-1133">Transmembrane helix</keyword>
<evidence type="ECO:0000256" key="1">
    <source>
        <dbReference type="SAM" id="MobiDB-lite"/>
    </source>
</evidence>
<feature type="transmembrane region" description="Helical" evidence="2">
    <location>
        <begin position="12"/>
        <end position="30"/>
    </location>
</feature>
<evidence type="ECO:0008006" key="5">
    <source>
        <dbReference type="Google" id="ProtNLM"/>
    </source>
</evidence>
<name>A0A0W1R4Z7_9EURY</name>
<dbReference type="Gene3D" id="2.60.40.10">
    <property type="entry name" value="Immunoglobulins"/>
    <property type="match status" value="1"/>
</dbReference>
<evidence type="ECO:0000313" key="4">
    <source>
        <dbReference type="Proteomes" id="UP000054387"/>
    </source>
</evidence>
<protein>
    <recommendedName>
        <fullName evidence="5">Big-1 domain-containing protein</fullName>
    </recommendedName>
</protein>
<sequence length="618" mass="66399">MNFRDDQRAVTVQVGFILLFGVLILSLSMYQVQVVPADNEQVEFDHNQRVQQDMVDTRNAILRSASTATMQPVSVSLGARYPNRVFFVNPPPASGRLSTTEPVADGITIENARAVDAESADYWTGTDAREFETRSLEYTPDYTQYQSPPTTVYEQSVVYNRFDNEASLPQSGQTLVNGKRLSLVALDGELSAERIGSESLDVHPVSASTRTTTVTSEGEPIELSLATGLSEDQWEELLADEEYVTDVSVEEGVLTITLKEDESYSLRMSKVGVGSNVGETEAAYVTDVEGDDATVQTGTTQTLVAEVRDEFGNPVVGEDVTAEVTSGEGSVSFPEGTTTDSEGQVRVVYEAPNQSSQNEVEVQVGYGDEAAEYATFDLTLANGDGTGSDTGGNGGSGLPGQNTKLRVDDLTGLNGNEPRLVVSYDVGEVNDSFERVEIDIAAADGNPSTTAFRKDSPRGSVRYEPGYGTDEEFTITVRTIYRTGGDDVVGSVRTFTDTADGRSPTEKNADLSRSGQGGDLSISVEDRSNTQNNRVDYRVDYNARGNADFSKAEVAWVSQSSNAPTATETLNNPRGNNVRYSAGFGTGAEYRIGVLVYGDDGAVVDTAFVTDTADGEDP</sequence>
<feature type="region of interest" description="Disordered" evidence="1">
    <location>
        <begin position="492"/>
        <end position="533"/>
    </location>
</feature>
<evidence type="ECO:0000313" key="3">
    <source>
        <dbReference type="EMBL" id="KTG08478.1"/>
    </source>
</evidence>
<feature type="compositionally biased region" description="Basic and acidic residues" evidence="1">
    <location>
        <begin position="499"/>
        <end position="510"/>
    </location>
</feature>
<reference evidence="3 4" key="1">
    <citation type="submission" date="2015-12" db="EMBL/GenBank/DDBJ databases">
        <title>Haloprofundus marisrubri gen. nov., sp. nov., an extremely halophilic archaeon isolated from the Discovery deep brine-seawater interface in the Red Sea.</title>
        <authorList>
            <person name="Zhang G."/>
            <person name="Stingl U."/>
            <person name="Rashid M."/>
        </authorList>
    </citation>
    <scope>NUCLEOTIDE SEQUENCE [LARGE SCALE GENOMIC DNA]</scope>
    <source>
        <strain evidence="3 4">SB9</strain>
    </source>
</reference>
<dbReference type="EMBL" id="LOPU01000030">
    <property type="protein sequence ID" value="KTG08478.1"/>
    <property type="molecule type" value="Genomic_DNA"/>
</dbReference>
<accession>A0A0W1R4Z7</accession>
<feature type="region of interest" description="Disordered" evidence="1">
    <location>
        <begin position="382"/>
        <end position="405"/>
    </location>
</feature>
<dbReference type="OrthoDB" id="121941at2157"/>
<keyword evidence="4" id="KW-1185">Reference proteome</keyword>
<gene>
    <name evidence="3" type="ORF">AUR64_17495</name>
</gene>
<dbReference type="RefSeq" id="WP_058582762.1">
    <property type="nucleotide sequence ID" value="NZ_LOPU01000030.1"/>
</dbReference>
<proteinExistence type="predicted"/>
<dbReference type="AlphaFoldDB" id="A0A0W1R4Z7"/>